<evidence type="ECO:0000313" key="2">
    <source>
        <dbReference type="Proteomes" id="UP001571476"/>
    </source>
</evidence>
<keyword evidence="2" id="KW-1185">Reference proteome</keyword>
<protein>
    <submittedName>
        <fullName evidence="1">Uncharacterized protein</fullName>
    </submittedName>
</protein>
<organism evidence="1 2">
    <name type="scientific">Streptomyces aureus</name>
    <dbReference type="NCBI Taxonomy" id="193461"/>
    <lineage>
        <taxon>Bacteria</taxon>
        <taxon>Bacillati</taxon>
        <taxon>Actinomycetota</taxon>
        <taxon>Actinomycetes</taxon>
        <taxon>Kitasatosporales</taxon>
        <taxon>Streptomycetaceae</taxon>
        <taxon>Streptomyces</taxon>
    </lineage>
</organism>
<accession>A0ABV4SVA7</accession>
<reference evidence="1 2" key="1">
    <citation type="submission" date="2024-08" db="EMBL/GenBank/DDBJ databases">
        <title>Genome sequence of Streptomyces aureus CACIA-1.46HGO.</title>
        <authorList>
            <person name="Evangelista-Martinez Z."/>
        </authorList>
    </citation>
    <scope>NUCLEOTIDE SEQUENCE [LARGE SCALE GENOMIC DNA]</scope>
    <source>
        <strain evidence="1 2">CACIA-1.46HGO</strain>
    </source>
</reference>
<gene>
    <name evidence="1" type="ORF">ACEG43_39050</name>
</gene>
<dbReference type="Proteomes" id="UP001571476">
    <property type="component" value="Unassembled WGS sequence"/>
</dbReference>
<comment type="caution">
    <text evidence="1">The sequence shown here is derived from an EMBL/GenBank/DDBJ whole genome shotgun (WGS) entry which is preliminary data.</text>
</comment>
<dbReference type="RefSeq" id="WP_372566174.1">
    <property type="nucleotide sequence ID" value="NZ_JBGOSP010000033.1"/>
</dbReference>
<proteinExistence type="predicted"/>
<evidence type="ECO:0000313" key="1">
    <source>
        <dbReference type="EMBL" id="MFA3842126.1"/>
    </source>
</evidence>
<sequence>MAATQRVFVGLDVEWALVCADPENGALVRGWIEEAGVAEAGDLSQELRELVAYLATRRDAAFSDRWLIALLDRAAGEGQEAQLAARVIVQAMVPGMVRLTQSLLTPRRDFDDVAQVVVGCLYVVARTFPLRRRAKVAANVMLETLHHASRELGADEAREVRLDDLWDVAACDGDVADRVAQDLLIERGQAQQVADTTKLDGVEGELVALLAWGVDHGLLPLQQARSVVGMVREEAERTGAATPAARKRRSRAVRWLRPVAAEWVRAA</sequence>
<dbReference type="EMBL" id="JBGOSP010000033">
    <property type="protein sequence ID" value="MFA3842126.1"/>
    <property type="molecule type" value="Genomic_DNA"/>
</dbReference>
<name>A0ABV4SVA7_9ACTN</name>